<evidence type="ECO:0000313" key="2">
    <source>
        <dbReference type="EMBL" id="PLS00871.1"/>
    </source>
</evidence>
<gene>
    <name evidence="1" type="ORF">CU635_04955</name>
    <name evidence="2" type="ORF">CVD25_00030</name>
</gene>
<accession>A0A2N5GQI2</accession>
<dbReference type="RefSeq" id="WP_101576071.1">
    <property type="nucleotide sequence ID" value="NZ_PGVA01000008.1"/>
</dbReference>
<evidence type="ECO:0000313" key="4">
    <source>
        <dbReference type="Proteomes" id="UP000235114"/>
    </source>
</evidence>
<dbReference type="SUPFAM" id="SSF55729">
    <property type="entry name" value="Acyl-CoA N-acyltransferases (Nat)"/>
    <property type="match status" value="1"/>
</dbReference>
<dbReference type="EMBL" id="PGVD01000001">
    <property type="protein sequence ID" value="PLS00871.1"/>
    <property type="molecule type" value="Genomic_DNA"/>
</dbReference>
<dbReference type="Proteomes" id="UP000234951">
    <property type="component" value="Unassembled WGS sequence"/>
</dbReference>
<dbReference type="Proteomes" id="UP000235114">
    <property type="component" value="Unassembled WGS sequence"/>
</dbReference>
<dbReference type="Gene3D" id="3.40.630.30">
    <property type="match status" value="1"/>
</dbReference>
<dbReference type="EMBL" id="PGVA01000008">
    <property type="protein sequence ID" value="PLR85130.1"/>
    <property type="molecule type" value="Genomic_DNA"/>
</dbReference>
<proteinExistence type="predicted"/>
<keyword evidence="4" id="KW-1185">Reference proteome</keyword>
<name>A0A2N5GQI2_9BACI</name>
<reference evidence="1 3" key="1">
    <citation type="submission" date="2017-11" db="EMBL/GenBank/DDBJ databases">
        <title>Comparitive Functional Genomics of Dry Heat Resistant strains isolated from the Viking Spacecraft.</title>
        <authorList>
            <person name="Seuylemezian A."/>
            <person name="Cooper K."/>
            <person name="Vaishampayan P."/>
        </authorList>
    </citation>
    <scope>NUCLEOTIDE SEQUENCE [LARGE SCALE GENOMIC DNA]</scope>
    <source>
        <strain evidence="1 3">M4.6</strain>
    </source>
</reference>
<comment type="caution">
    <text evidence="1">The sequence shown here is derived from an EMBL/GenBank/DDBJ whole genome shotgun (WGS) entry which is preliminary data.</text>
</comment>
<evidence type="ECO:0000313" key="3">
    <source>
        <dbReference type="Proteomes" id="UP000234951"/>
    </source>
</evidence>
<dbReference type="InterPro" id="IPR016181">
    <property type="entry name" value="Acyl_CoA_acyltransferase"/>
</dbReference>
<sequence>MDTIVRCANEQDLARLLTFLEDAKLGTEGVAAAIDYFLLVEDVHGNLKATVGIEPAGEAGLLRSLVISEGMAEKIILMLFEQMLILARDKQLKELYLATNKQGSLLFFNMLGFTAIESEDLPMSIRQLKHVKFILDVDNSRFLTLSM</sequence>
<dbReference type="AlphaFoldDB" id="A0A2N5GQI2"/>
<evidence type="ECO:0008006" key="5">
    <source>
        <dbReference type="Google" id="ProtNLM"/>
    </source>
</evidence>
<organism evidence="1 3">
    <name type="scientific">Bacillus canaveralius</name>
    <dbReference type="NCBI Taxonomy" id="1403243"/>
    <lineage>
        <taxon>Bacteria</taxon>
        <taxon>Bacillati</taxon>
        <taxon>Bacillota</taxon>
        <taxon>Bacilli</taxon>
        <taxon>Bacillales</taxon>
        <taxon>Bacillaceae</taxon>
        <taxon>Bacillus</taxon>
    </lineage>
</organism>
<evidence type="ECO:0000313" key="1">
    <source>
        <dbReference type="EMBL" id="PLR85130.1"/>
    </source>
</evidence>
<dbReference type="OrthoDB" id="2678531at2"/>
<reference evidence="2 4" key="2">
    <citation type="submission" date="2017-12" db="EMBL/GenBank/DDBJ databases">
        <title>Comparative Functional Genomics of Dry Heat Resistant strains isolated from the Viking Spacecraft.</title>
        <authorList>
            <person name="Seuylemezian A."/>
            <person name="Cooper K."/>
            <person name="Vaishampayan P."/>
        </authorList>
    </citation>
    <scope>NUCLEOTIDE SEQUENCE [LARGE SCALE GENOMIC DNA]</scope>
    <source>
        <strain evidence="2 4">ATCC 29669</strain>
    </source>
</reference>
<protein>
    <recommendedName>
        <fullName evidence="5">N-acetyltransferase domain-containing protein</fullName>
    </recommendedName>
</protein>